<accession>A0ABN1VSN1</accession>
<reference evidence="2 3" key="1">
    <citation type="journal article" date="2019" name="Int. J. Syst. Evol. Microbiol.">
        <title>The Global Catalogue of Microorganisms (GCM) 10K type strain sequencing project: providing services to taxonomists for standard genome sequencing and annotation.</title>
        <authorList>
            <consortium name="The Broad Institute Genomics Platform"/>
            <consortium name="The Broad Institute Genome Sequencing Center for Infectious Disease"/>
            <person name="Wu L."/>
            <person name="Ma J."/>
        </authorList>
    </citation>
    <scope>NUCLEOTIDE SEQUENCE [LARGE SCALE GENOMIC DNA]</scope>
    <source>
        <strain evidence="2 3">JCM 13004</strain>
    </source>
</reference>
<organism evidence="2 3">
    <name type="scientific">Kitasatospora nipponensis</name>
    <dbReference type="NCBI Taxonomy" id="258049"/>
    <lineage>
        <taxon>Bacteria</taxon>
        <taxon>Bacillati</taxon>
        <taxon>Actinomycetota</taxon>
        <taxon>Actinomycetes</taxon>
        <taxon>Kitasatosporales</taxon>
        <taxon>Streptomycetaceae</taxon>
        <taxon>Kitasatospora</taxon>
    </lineage>
</organism>
<feature type="region of interest" description="Disordered" evidence="1">
    <location>
        <begin position="14"/>
        <end position="57"/>
    </location>
</feature>
<keyword evidence="3" id="KW-1185">Reference proteome</keyword>
<name>A0ABN1VSN1_9ACTN</name>
<dbReference type="EMBL" id="BAAALF010000006">
    <property type="protein sequence ID" value="GAA1219169.1"/>
    <property type="molecule type" value="Genomic_DNA"/>
</dbReference>
<evidence type="ECO:0000256" key="1">
    <source>
        <dbReference type="SAM" id="MobiDB-lite"/>
    </source>
</evidence>
<dbReference type="RefSeq" id="WP_344438847.1">
    <property type="nucleotide sequence ID" value="NZ_BAAALF010000006.1"/>
</dbReference>
<protein>
    <recommendedName>
        <fullName evidence="4">Mce-associated membrane protein</fullName>
    </recommendedName>
</protein>
<evidence type="ECO:0000313" key="3">
    <source>
        <dbReference type="Proteomes" id="UP001500037"/>
    </source>
</evidence>
<evidence type="ECO:0000313" key="2">
    <source>
        <dbReference type="EMBL" id="GAA1219169.1"/>
    </source>
</evidence>
<evidence type="ECO:0008006" key="4">
    <source>
        <dbReference type="Google" id="ProtNLM"/>
    </source>
</evidence>
<dbReference type="Proteomes" id="UP001500037">
    <property type="component" value="Unassembled WGS sequence"/>
</dbReference>
<gene>
    <name evidence="2" type="ORF">GCM10009665_06500</name>
</gene>
<comment type="caution">
    <text evidence="2">The sequence shown here is derived from an EMBL/GenBank/DDBJ whole genome shotgun (WGS) entry which is preliminary data.</text>
</comment>
<proteinExistence type="predicted"/>
<sequence length="187" mass="19130">MGVVSTLAALSAGCASGPGASRPSAAQPNTVSVSATEAPTVPAAESPAAPPSTTLPADVEQTARAFTTAYAEHDARDGQDSSFVDSGARASQFASGDLVAILNQQRPGQDAAWAALRAEKARQTVEITSAVAPDGAPGPTQTSALVRVLYTLITTPNSGPEQRSSEQLALRLEHTPQGWRVTALPWA</sequence>